<proteinExistence type="predicted"/>
<organism evidence="2">
    <name type="scientific">marine sediment metagenome</name>
    <dbReference type="NCBI Taxonomy" id="412755"/>
    <lineage>
        <taxon>unclassified sequences</taxon>
        <taxon>metagenomes</taxon>
        <taxon>ecological metagenomes</taxon>
    </lineage>
</organism>
<comment type="caution">
    <text evidence="2">The sequence shown here is derived from an EMBL/GenBank/DDBJ whole genome shotgun (WGS) entry which is preliminary data.</text>
</comment>
<evidence type="ECO:0000313" key="2">
    <source>
        <dbReference type="EMBL" id="KKM13596.1"/>
    </source>
</evidence>
<sequence>MSGNKGYKNPIVHTGYTGVGSDDLKGKREKGKKGGHAKWLRTRHRIRKGMVR</sequence>
<evidence type="ECO:0000256" key="1">
    <source>
        <dbReference type="SAM" id="MobiDB-lite"/>
    </source>
</evidence>
<dbReference type="AlphaFoldDB" id="A0A0F9HDY3"/>
<feature type="compositionally biased region" description="Basic residues" evidence="1">
    <location>
        <begin position="27"/>
        <end position="52"/>
    </location>
</feature>
<name>A0A0F9HDY3_9ZZZZ</name>
<protein>
    <submittedName>
        <fullName evidence="2">Uncharacterized protein</fullName>
    </submittedName>
</protein>
<reference evidence="2" key="1">
    <citation type="journal article" date="2015" name="Nature">
        <title>Complex archaea that bridge the gap between prokaryotes and eukaryotes.</title>
        <authorList>
            <person name="Spang A."/>
            <person name="Saw J.H."/>
            <person name="Jorgensen S.L."/>
            <person name="Zaremba-Niedzwiedzka K."/>
            <person name="Martijn J."/>
            <person name="Lind A.E."/>
            <person name="van Eijk R."/>
            <person name="Schleper C."/>
            <person name="Guy L."/>
            <person name="Ettema T.J."/>
        </authorList>
    </citation>
    <scope>NUCLEOTIDE SEQUENCE</scope>
</reference>
<feature type="region of interest" description="Disordered" evidence="1">
    <location>
        <begin position="1"/>
        <end position="52"/>
    </location>
</feature>
<accession>A0A0F9HDY3</accession>
<dbReference type="EMBL" id="LAZR01015345">
    <property type="protein sequence ID" value="KKM13596.1"/>
    <property type="molecule type" value="Genomic_DNA"/>
</dbReference>
<gene>
    <name evidence="2" type="ORF">LCGC14_1714590</name>
</gene>